<feature type="non-terminal residue" evidence="1">
    <location>
        <position position="1"/>
    </location>
</feature>
<protein>
    <submittedName>
        <fullName evidence="1">23192_t:CDS:1</fullName>
    </submittedName>
</protein>
<gene>
    <name evidence="1" type="ORF">GMARGA_LOCUS34847</name>
</gene>
<proteinExistence type="predicted"/>
<sequence length="292" mass="34180">QLDFKSSKSILEMESERWGEYIIRNNLNLQVLKVAKQYQIGFKSEEIEKELDLMGGKEELYNMIEKKNRKGFCKEQSLNLFFREQLVNSEGNSLLTWGQICQLRGKKGTERKPAWFEELELKMLQDVTNRNISEEFRTEGTNQFVIIPVLQKYSLDKRKREWIMFAKKRGQLQVGVSSRSKTVLEKCAGCEIGRKQEEASCVIAARFKNRKRALPKRLVQKENDQVTCSLNMTLGAVEECAKIELDSVDRQVKVKEVLVNAKEKSLIEEWIVEKEQIEKLKNIWYKMKGNKK</sequence>
<keyword evidence="2" id="KW-1185">Reference proteome</keyword>
<dbReference type="EMBL" id="CAJVQB010062525">
    <property type="protein sequence ID" value="CAG8840302.1"/>
    <property type="molecule type" value="Genomic_DNA"/>
</dbReference>
<comment type="caution">
    <text evidence="1">The sequence shown here is derived from an EMBL/GenBank/DDBJ whole genome shotgun (WGS) entry which is preliminary data.</text>
</comment>
<accession>A0ABN7WUM4</accession>
<dbReference type="Proteomes" id="UP000789901">
    <property type="component" value="Unassembled WGS sequence"/>
</dbReference>
<evidence type="ECO:0000313" key="1">
    <source>
        <dbReference type="EMBL" id="CAG8840302.1"/>
    </source>
</evidence>
<reference evidence="1 2" key="1">
    <citation type="submission" date="2021-06" db="EMBL/GenBank/DDBJ databases">
        <authorList>
            <person name="Kallberg Y."/>
            <person name="Tangrot J."/>
            <person name="Rosling A."/>
        </authorList>
    </citation>
    <scope>NUCLEOTIDE SEQUENCE [LARGE SCALE GENOMIC DNA]</scope>
    <source>
        <strain evidence="1 2">120-4 pot B 10/14</strain>
    </source>
</reference>
<evidence type="ECO:0000313" key="2">
    <source>
        <dbReference type="Proteomes" id="UP000789901"/>
    </source>
</evidence>
<organism evidence="1 2">
    <name type="scientific">Gigaspora margarita</name>
    <dbReference type="NCBI Taxonomy" id="4874"/>
    <lineage>
        <taxon>Eukaryota</taxon>
        <taxon>Fungi</taxon>
        <taxon>Fungi incertae sedis</taxon>
        <taxon>Mucoromycota</taxon>
        <taxon>Glomeromycotina</taxon>
        <taxon>Glomeromycetes</taxon>
        <taxon>Diversisporales</taxon>
        <taxon>Gigasporaceae</taxon>
        <taxon>Gigaspora</taxon>
    </lineage>
</organism>
<name>A0ABN7WUM4_GIGMA</name>